<dbReference type="GO" id="GO:0006465">
    <property type="term" value="P:signal peptide processing"/>
    <property type="evidence" value="ECO:0007669"/>
    <property type="project" value="UniProtKB-UniRule"/>
</dbReference>
<evidence type="ECO:0000256" key="5">
    <source>
        <dbReference type="NCBIfam" id="TIGR02228"/>
    </source>
</evidence>
<keyword evidence="8" id="KW-0378">Hydrolase</keyword>
<dbReference type="CDD" id="cd06530">
    <property type="entry name" value="S26_SPase_I"/>
    <property type="match status" value="1"/>
</dbReference>
<dbReference type="EMBL" id="WHJC01000191">
    <property type="protein sequence ID" value="MPQ44308.1"/>
    <property type="molecule type" value="Genomic_DNA"/>
</dbReference>
<name>A0A6I1MPB2_9CLOT</name>
<evidence type="ECO:0000313" key="8">
    <source>
        <dbReference type="EMBL" id="MPQ44308.1"/>
    </source>
</evidence>
<evidence type="ECO:0000256" key="1">
    <source>
        <dbReference type="ARBA" id="ARBA00004370"/>
    </source>
</evidence>
<reference evidence="8 9" key="1">
    <citation type="submission" date="2019-10" db="EMBL/GenBank/DDBJ databases">
        <title>The Genome Sequence of Clostridium tarantellae Isolated from Fish Brain.</title>
        <authorList>
            <person name="Bano L."/>
            <person name="Kiel M."/>
            <person name="Sales G."/>
            <person name="Doxey A.C."/>
            <person name="Mansfield M.J."/>
            <person name="Schiavone M."/>
            <person name="Rossetto O."/>
            <person name="Pirazzini M."/>
            <person name="Dobrindt U."/>
            <person name="Montecucco C."/>
        </authorList>
    </citation>
    <scope>NUCLEOTIDE SEQUENCE [LARGE SCALE GENOMIC DNA]</scope>
    <source>
        <strain evidence="8 9">DSM 3997</strain>
    </source>
</reference>
<sequence>MKKALKVGYRLLNIAVYIIVFMIIIATVPRLFGIKTYTVLSGSMTPTIPIGSIIYDKKIDFNDINVGDVITFKAGDSEDGIVTHRVVAKDENSKSFTTKGDANASEDQGQVKYEDVIGKYNFHIPFIGRFLMTLKESKAYIFIALFIIISIFI</sequence>
<keyword evidence="3 6" id="KW-1133">Transmembrane helix</keyword>
<protein>
    <recommendedName>
        <fullName evidence="5">Signal peptidase I</fullName>
        <ecNumber evidence="5">3.4.21.89</ecNumber>
    </recommendedName>
</protein>
<keyword evidence="2 6" id="KW-0812">Transmembrane</keyword>
<evidence type="ECO:0000256" key="4">
    <source>
        <dbReference type="ARBA" id="ARBA00023136"/>
    </source>
</evidence>
<feature type="transmembrane region" description="Helical" evidence="6">
    <location>
        <begin position="137"/>
        <end position="152"/>
    </location>
</feature>
<dbReference type="OrthoDB" id="1648066at2"/>
<comment type="caution">
    <text evidence="8">The sequence shown here is derived from an EMBL/GenBank/DDBJ whole genome shotgun (WGS) entry which is preliminary data.</text>
</comment>
<dbReference type="RefSeq" id="WP_152890665.1">
    <property type="nucleotide sequence ID" value="NZ_WHJC01000191.1"/>
</dbReference>
<keyword evidence="4 6" id="KW-0472">Membrane</keyword>
<dbReference type="GO" id="GO:0009003">
    <property type="term" value="F:signal peptidase activity"/>
    <property type="evidence" value="ECO:0007669"/>
    <property type="project" value="UniProtKB-EC"/>
</dbReference>
<evidence type="ECO:0000256" key="3">
    <source>
        <dbReference type="ARBA" id="ARBA00022989"/>
    </source>
</evidence>
<dbReference type="SUPFAM" id="SSF51306">
    <property type="entry name" value="LexA/Signal peptidase"/>
    <property type="match status" value="1"/>
</dbReference>
<dbReference type="InterPro" id="IPR036286">
    <property type="entry name" value="LexA/Signal_pep-like_sf"/>
</dbReference>
<dbReference type="PRINTS" id="PR00728">
    <property type="entry name" value="SIGNALPTASE"/>
</dbReference>
<dbReference type="Gene3D" id="2.10.109.10">
    <property type="entry name" value="Umud Fragment, subunit A"/>
    <property type="match status" value="1"/>
</dbReference>
<comment type="subcellular location">
    <subcellularLocation>
        <location evidence="1">Membrane</location>
    </subcellularLocation>
</comment>
<gene>
    <name evidence="8" type="ORF">GBZ86_11110</name>
</gene>
<dbReference type="InterPro" id="IPR001733">
    <property type="entry name" value="Peptidase_S26B"/>
</dbReference>
<evidence type="ECO:0000256" key="2">
    <source>
        <dbReference type="ARBA" id="ARBA00022692"/>
    </source>
</evidence>
<dbReference type="AlphaFoldDB" id="A0A6I1MPB2"/>
<dbReference type="Proteomes" id="UP000430345">
    <property type="component" value="Unassembled WGS sequence"/>
</dbReference>
<keyword evidence="9" id="KW-1185">Reference proteome</keyword>
<organism evidence="8 9">
    <name type="scientific">Clostridium tarantellae</name>
    <dbReference type="NCBI Taxonomy" id="39493"/>
    <lineage>
        <taxon>Bacteria</taxon>
        <taxon>Bacillati</taxon>
        <taxon>Bacillota</taxon>
        <taxon>Clostridia</taxon>
        <taxon>Eubacteriales</taxon>
        <taxon>Clostridiaceae</taxon>
        <taxon>Clostridium</taxon>
    </lineage>
</organism>
<evidence type="ECO:0000256" key="6">
    <source>
        <dbReference type="SAM" id="Phobius"/>
    </source>
</evidence>
<feature type="transmembrane region" description="Helical" evidence="6">
    <location>
        <begin position="12"/>
        <end position="32"/>
    </location>
</feature>
<dbReference type="GO" id="GO:0004252">
    <property type="term" value="F:serine-type endopeptidase activity"/>
    <property type="evidence" value="ECO:0007669"/>
    <property type="project" value="UniProtKB-UniRule"/>
</dbReference>
<dbReference type="PANTHER" id="PTHR10806">
    <property type="entry name" value="SIGNAL PEPTIDASE COMPLEX CATALYTIC SUBUNIT SEC11"/>
    <property type="match status" value="1"/>
</dbReference>
<evidence type="ECO:0000259" key="7">
    <source>
        <dbReference type="Pfam" id="PF10502"/>
    </source>
</evidence>
<dbReference type="InterPro" id="IPR019533">
    <property type="entry name" value="Peptidase_S26"/>
</dbReference>
<accession>A0A6I1MPB2</accession>
<evidence type="ECO:0000313" key="9">
    <source>
        <dbReference type="Proteomes" id="UP000430345"/>
    </source>
</evidence>
<dbReference type="NCBIfam" id="TIGR02228">
    <property type="entry name" value="sigpep_I_arch"/>
    <property type="match status" value="1"/>
</dbReference>
<dbReference type="GO" id="GO:0016020">
    <property type="term" value="C:membrane"/>
    <property type="evidence" value="ECO:0007669"/>
    <property type="project" value="UniProtKB-SubCell"/>
</dbReference>
<dbReference type="PANTHER" id="PTHR10806:SF6">
    <property type="entry name" value="SIGNAL PEPTIDASE COMPLEX CATALYTIC SUBUNIT SEC11"/>
    <property type="match status" value="1"/>
</dbReference>
<dbReference type="EC" id="3.4.21.89" evidence="5"/>
<proteinExistence type="predicted"/>
<feature type="domain" description="Peptidase S26" evidence="7">
    <location>
        <begin position="16"/>
        <end position="88"/>
    </location>
</feature>
<dbReference type="Pfam" id="PF10502">
    <property type="entry name" value="Peptidase_S26"/>
    <property type="match status" value="1"/>
</dbReference>